<dbReference type="Pfam" id="PF05402">
    <property type="entry name" value="PqqD"/>
    <property type="match status" value="1"/>
</dbReference>
<organism evidence="1 2">
    <name type="scientific">Waltera acetigignens</name>
    <dbReference type="NCBI Taxonomy" id="2981769"/>
    <lineage>
        <taxon>Bacteria</taxon>
        <taxon>Bacillati</taxon>
        <taxon>Bacillota</taxon>
        <taxon>Clostridia</taxon>
        <taxon>Lachnospirales</taxon>
        <taxon>Lachnospiraceae</taxon>
        <taxon>Waltera</taxon>
    </lineage>
</organism>
<dbReference type="InterPro" id="IPR008792">
    <property type="entry name" value="PQQD"/>
</dbReference>
<dbReference type="InterPro" id="IPR041881">
    <property type="entry name" value="PqqD_sf"/>
</dbReference>
<sequence>MDKTAKIRMKAKRNVTDLAGEKVMVDFEQGKYFCIKGVGNDIWDMLDGQEGEDGITVEAILHKLMEEYEVMEEVCEKEVLAFLDKLEQAGILEEV</sequence>
<protein>
    <submittedName>
        <fullName evidence="1">PqqD family peptide modification chaperone</fullName>
    </submittedName>
</protein>
<reference evidence="1 2" key="1">
    <citation type="submission" date="2021-10" db="EMBL/GenBank/DDBJ databases">
        <title>Anaerobic single-cell dispensing facilitates the cultivation of human gut bacteria.</title>
        <authorList>
            <person name="Afrizal A."/>
        </authorList>
    </citation>
    <scope>NUCLEOTIDE SEQUENCE [LARGE SCALE GENOMIC DNA]</scope>
    <source>
        <strain evidence="1 2">CLA-AA-H273</strain>
    </source>
</reference>
<evidence type="ECO:0000313" key="2">
    <source>
        <dbReference type="Proteomes" id="UP001197795"/>
    </source>
</evidence>
<dbReference type="Gene3D" id="1.10.10.1150">
    <property type="entry name" value="Coenzyme PQQ synthesis protein D (PqqD)"/>
    <property type="match status" value="1"/>
</dbReference>
<comment type="caution">
    <text evidence="1">The sequence shown here is derived from an EMBL/GenBank/DDBJ whole genome shotgun (WGS) entry which is preliminary data.</text>
</comment>
<proteinExistence type="predicted"/>
<accession>A0AAE3A0H8</accession>
<evidence type="ECO:0000313" key="1">
    <source>
        <dbReference type="EMBL" id="MCC2118550.1"/>
    </source>
</evidence>
<dbReference type="RefSeq" id="WP_022312382.1">
    <property type="nucleotide sequence ID" value="NZ_JAJEPV010000005.1"/>
</dbReference>
<dbReference type="EMBL" id="JAJEPV010000005">
    <property type="protein sequence ID" value="MCC2118550.1"/>
    <property type="molecule type" value="Genomic_DNA"/>
</dbReference>
<dbReference type="AlphaFoldDB" id="A0AAE3A0H8"/>
<name>A0AAE3A0H8_9FIRM</name>
<gene>
    <name evidence="1" type="ORF">LKD75_02910</name>
</gene>
<dbReference type="Proteomes" id="UP001197795">
    <property type="component" value="Unassembled WGS sequence"/>
</dbReference>
<keyword evidence="2" id="KW-1185">Reference proteome</keyword>